<keyword evidence="1" id="KW-0723">Serine/threonine-protein kinase</keyword>
<feature type="compositionally biased region" description="Basic and acidic residues" evidence="2">
    <location>
        <begin position="135"/>
        <end position="151"/>
    </location>
</feature>
<keyword evidence="1" id="KW-0418">Kinase</keyword>
<dbReference type="Gene3D" id="3.30.565.10">
    <property type="entry name" value="Histidine kinase-like ATPase, C-terminal domain"/>
    <property type="match status" value="1"/>
</dbReference>
<feature type="domain" description="Histidine kinase/HSP90-like ATPase" evidence="3">
    <location>
        <begin position="15"/>
        <end position="124"/>
    </location>
</feature>
<evidence type="ECO:0000259" key="3">
    <source>
        <dbReference type="Pfam" id="PF13581"/>
    </source>
</evidence>
<accession>A0ABN3CQ46</accession>
<feature type="region of interest" description="Disordered" evidence="2">
    <location>
        <begin position="132"/>
        <end position="169"/>
    </location>
</feature>
<name>A0ABN3CQ46_9ACTN</name>
<evidence type="ECO:0000313" key="4">
    <source>
        <dbReference type="EMBL" id="GAA2211554.1"/>
    </source>
</evidence>
<comment type="caution">
    <text evidence="4">The sequence shown here is derived from an EMBL/GenBank/DDBJ whole genome shotgun (WGS) entry which is preliminary data.</text>
</comment>
<dbReference type="SUPFAM" id="SSF55874">
    <property type="entry name" value="ATPase domain of HSP90 chaperone/DNA topoisomerase II/histidine kinase"/>
    <property type="match status" value="1"/>
</dbReference>
<evidence type="ECO:0000256" key="2">
    <source>
        <dbReference type="SAM" id="MobiDB-lite"/>
    </source>
</evidence>
<protein>
    <recommendedName>
        <fullName evidence="3">Histidine kinase/HSP90-like ATPase domain-containing protein</fullName>
    </recommendedName>
</protein>
<gene>
    <name evidence="4" type="ORF">GCM10009850_070140</name>
</gene>
<dbReference type="InterPro" id="IPR050267">
    <property type="entry name" value="Anti-sigma-factor_SerPK"/>
</dbReference>
<keyword evidence="5" id="KW-1185">Reference proteome</keyword>
<dbReference type="InterPro" id="IPR036890">
    <property type="entry name" value="HATPase_C_sf"/>
</dbReference>
<keyword evidence="1" id="KW-0808">Transferase</keyword>
<evidence type="ECO:0000256" key="1">
    <source>
        <dbReference type="ARBA" id="ARBA00022527"/>
    </source>
</evidence>
<dbReference type="RefSeq" id="WP_344484347.1">
    <property type="nucleotide sequence ID" value="NZ_BAAAQX010000021.1"/>
</dbReference>
<sequence>MIFEFELRCPITADLGLIRDLVRLHGRYCGLPDRRLEDLVLAVNEAVTNVFDHGGQSGLITARADAGHVVVDVLDFAGLLTHDHLTAGDLDRTASHGYGLWVIRNLCDEVVLEHTERGSLLSLRFRRRRPAAAEGRSRQPLETMIAHRVDPELGSTYAEHRNGPRTHHA</sequence>
<dbReference type="CDD" id="cd16936">
    <property type="entry name" value="HATPase_RsbW-like"/>
    <property type="match status" value="1"/>
</dbReference>
<evidence type="ECO:0000313" key="5">
    <source>
        <dbReference type="Proteomes" id="UP001499843"/>
    </source>
</evidence>
<dbReference type="EMBL" id="BAAAQX010000021">
    <property type="protein sequence ID" value="GAA2211554.1"/>
    <property type="molecule type" value="Genomic_DNA"/>
</dbReference>
<dbReference type="InterPro" id="IPR003594">
    <property type="entry name" value="HATPase_dom"/>
</dbReference>
<dbReference type="PANTHER" id="PTHR35526">
    <property type="entry name" value="ANTI-SIGMA-F FACTOR RSBW-RELATED"/>
    <property type="match status" value="1"/>
</dbReference>
<dbReference type="PANTHER" id="PTHR35526:SF3">
    <property type="entry name" value="ANTI-SIGMA-F FACTOR RSBW"/>
    <property type="match status" value="1"/>
</dbReference>
<reference evidence="4 5" key="1">
    <citation type="journal article" date="2019" name="Int. J. Syst. Evol. Microbiol.">
        <title>The Global Catalogue of Microorganisms (GCM) 10K type strain sequencing project: providing services to taxonomists for standard genome sequencing and annotation.</title>
        <authorList>
            <consortium name="The Broad Institute Genomics Platform"/>
            <consortium name="The Broad Institute Genome Sequencing Center for Infectious Disease"/>
            <person name="Wu L."/>
            <person name="Ma J."/>
        </authorList>
    </citation>
    <scope>NUCLEOTIDE SEQUENCE [LARGE SCALE GENOMIC DNA]</scope>
    <source>
        <strain evidence="4 5">JCM 16114</strain>
    </source>
</reference>
<organism evidence="4 5">
    <name type="scientific">Nonomuraea monospora</name>
    <dbReference type="NCBI Taxonomy" id="568818"/>
    <lineage>
        <taxon>Bacteria</taxon>
        <taxon>Bacillati</taxon>
        <taxon>Actinomycetota</taxon>
        <taxon>Actinomycetes</taxon>
        <taxon>Streptosporangiales</taxon>
        <taxon>Streptosporangiaceae</taxon>
        <taxon>Nonomuraea</taxon>
    </lineage>
</organism>
<dbReference type="Proteomes" id="UP001499843">
    <property type="component" value="Unassembled WGS sequence"/>
</dbReference>
<proteinExistence type="predicted"/>
<dbReference type="Pfam" id="PF13581">
    <property type="entry name" value="HATPase_c_2"/>
    <property type="match status" value="1"/>
</dbReference>